<dbReference type="AlphaFoldDB" id="A0A1A8WGH5"/>
<feature type="transmembrane region" description="Helical" evidence="1">
    <location>
        <begin position="267"/>
        <end position="288"/>
    </location>
</feature>
<organism evidence="2 3">
    <name type="scientific">Plasmodium ovale curtisi</name>
    <dbReference type="NCBI Taxonomy" id="864141"/>
    <lineage>
        <taxon>Eukaryota</taxon>
        <taxon>Sar</taxon>
        <taxon>Alveolata</taxon>
        <taxon>Apicomplexa</taxon>
        <taxon>Aconoidasida</taxon>
        <taxon>Haemosporida</taxon>
        <taxon>Plasmodiidae</taxon>
        <taxon>Plasmodium</taxon>
        <taxon>Plasmodium (Plasmodium)</taxon>
    </lineage>
</organism>
<evidence type="ECO:0000256" key="1">
    <source>
        <dbReference type="SAM" id="Phobius"/>
    </source>
</evidence>
<proteinExistence type="predicted"/>
<dbReference type="Proteomes" id="UP000078560">
    <property type="component" value="Unassembled WGS sequence"/>
</dbReference>
<evidence type="ECO:0000313" key="3">
    <source>
        <dbReference type="Proteomes" id="UP000078560"/>
    </source>
</evidence>
<accession>A0A1A8WGH5</accession>
<keyword evidence="1" id="KW-0472">Membrane</keyword>
<dbReference type="EMBL" id="FLQU01001216">
    <property type="protein sequence ID" value="SBS92063.1"/>
    <property type="molecule type" value="Genomic_DNA"/>
</dbReference>
<dbReference type="Pfam" id="PF05795">
    <property type="entry name" value="Plasmodium_Vir"/>
    <property type="match status" value="1"/>
</dbReference>
<reference evidence="3" key="1">
    <citation type="submission" date="2016-05" db="EMBL/GenBank/DDBJ databases">
        <authorList>
            <person name="Naeem Raeece"/>
        </authorList>
    </citation>
    <scope>NUCLEOTIDE SEQUENCE [LARGE SCALE GENOMIC DNA]</scope>
</reference>
<sequence length="338" mass="40009">MPCTYEIKEKYEFFKHIDKYIDYEVLAEENGIKESSDLVCNFDEYNYVDNYLTLCDTCKKFIYLVDLLFNGDAPINSNENHVIDYLNYSFNDKLNKIDPEYICKKEFFQVLRSKNIGKSNLSKLRSGIYDIEGNEFKRLNTLYNLYKNFKELNKIINGNNPNEEDWLRYATQCNEEYKKVKDECYLQETQFCKTLKSFKEKYEEKDLCKYNLVKWNKEKLPPLTDEEVASVKVCNTLQNTESGLQEQTDNVNHMKDEVSKDIDVQSITIGSVATFGITFILFILYKFTSFGQFLRYRMNKKESIWENVDEKMNNLSYISDYEHINSGNTSYNVAYNSV</sequence>
<name>A0A1A8WGH5_PLAOA</name>
<evidence type="ECO:0000313" key="2">
    <source>
        <dbReference type="EMBL" id="SBS92063.1"/>
    </source>
</evidence>
<protein>
    <submittedName>
        <fullName evidence="2">PIR Superfamily Protein</fullName>
    </submittedName>
</protein>
<gene>
    <name evidence="2" type="ORF">POVCU2_0071890</name>
</gene>
<keyword evidence="1" id="KW-1133">Transmembrane helix</keyword>
<dbReference type="InterPro" id="IPR008780">
    <property type="entry name" value="Plasmodium_Vir"/>
</dbReference>
<keyword evidence="1" id="KW-0812">Transmembrane</keyword>